<feature type="compositionally biased region" description="Low complexity" evidence="1">
    <location>
        <begin position="258"/>
        <end position="300"/>
    </location>
</feature>
<feature type="domain" description="R3H" evidence="2">
    <location>
        <begin position="339"/>
        <end position="404"/>
    </location>
</feature>
<evidence type="ECO:0000313" key="3">
    <source>
        <dbReference type="EMBL" id="KAL2912898.1"/>
    </source>
</evidence>
<dbReference type="CDD" id="cd02325">
    <property type="entry name" value="R3H"/>
    <property type="match status" value="1"/>
</dbReference>
<comment type="caution">
    <text evidence="3">The sequence shown here is derived from an EMBL/GenBank/DDBJ whole genome shotgun (WGS) entry which is preliminary data.</text>
</comment>
<feature type="region of interest" description="Disordered" evidence="1">
    <location>
        <begin position="248"/>
        <end position="306"/>
    </location>
</feature>
<protein>
    <recommendedName>
        <fullName evidence="2">R3H domain-containing protein</fullName>
    </recommendedName>
</protein>
<gene>
    <name evidence="3" type="ORF">HK105_207569</name>
</gene>
<dbReference type="InterPro" id="IPR001374">
    <property type="entry name" value="R3H_dom"/>
</dbReference>
<feature type="region of interest" description="Disordered" evidence="1">
    <location>
        <begin position="63"/>
        <end position="86"/>
    </location>
</feature>
<evidence type="ECO:0000256" key="1">
    <source>
        <dbReference type="SAM" id="MobiDB-lite"/>
    </source>
</evidence>
<dbReference type="SUPFAM" id="SSF82708">
    <property type="entry name" value="R3H domain"/>
    <property type="match status" value="1"/>
</dbReference>
<reference evidence="3 4" key="1">
    <citation type="submission" date="2023-09" db="EMBL/GenBank/DDBJ databases">
        <title>Pangenome analysis of Batrachochytrium dendrobatidis and related Chytrids.</title>
        <authorList>
            <person name="Yacoub M.N."/>
            <person name="Stajich J.E."/>
            <person name="James T.Y."/>
        </authorList>
    </citation>
    <scope>NUCLEOTIDE SEQUENCE [LARGE SCALE GENOMIC DNA]</scope>
    <source>
        <strain evidence="3 4">JEL0888</strain>
    </source>
</reference>
<name>A0ABR4N044_9FUNG</name>
<dbReference type="Pfam" id="PF01424">
    <property type="entry name" value="R3H"/>
    <property type="match status" value="1"/>
</dbReference>
<keyword evidence="4" id="KW-1185">Reference proteome</keyword>
<feature type="compositionally biased region" description="Low complexity" evidence="1">
    <location>
        <begin position="1"/>
        <end position="34"/>
    </location>
</feature>
<evidence type="ECO:0000259" key="2">
    <source>
        <dbReference type="PROSITE" id="PS51061"/>
    </source>
</evidence>
<dbReference type="EMBL" id="JADGIZ020000055">
    <property type="protein sequence ID" value="KAL2912898.1"/>
    <property type="molecule type" value="Genomic_DNA"/>
</dbReference>
<dbReference type="PROSITE" id="PS51061">
    <property type="entry name" value="R3H"/>
    <property type="match status" value="1"/>
</dbReference>
<accession>A0ABR4N044</accession>
<feature type="region of interest" description="Disordered" evidence="1">
    <location>
        <begin position="1"/>
        <end position="43"/>
    </location>
</feature>
<dbReference type="Proteomes" id="UP001527925">
    <property type="component" value="Unassembled WGS sequence"/>
</dbReference>
<organism evidence="3 4">
    <name type="scientific">Polyrhizophydium stewartii</name>
    <dbReference type="NCBI Taxonomy" id="2732419"/>
    <lineage>
        <taxon>Eukaryota</taxon>
        <taxon>Fungi</taxon>
        <taxon>Fungi incertae sedis</taxon>
        <taxon>Chytridiomycota</taxon>
        <taxon>Chytridiomycota incertae sedis</taxon>
        <taxon>Chytridiomycetes</taxon>
        <taxon>Rhizophydiales</taxon>
        <taxon>Rhizophydiales incertae sedis</taxon>
        <taxon>Polyrhizophydium</taxon>
    </lineage>
</organism>
<sequence>MAVTSAPVAAANPHSPSASALLAAEAARPAAADPQAERTAPRTPRRRWWWIQRDSLARRLFIGKPGSRRRNRHDNNTLADHPMRPADDPTFVFDADREPGPCYDMPREPTVFSDIAFSPLRKALVGVSPEVVLRGEPAAAAAPPAAASAARLARRAAAAAAAEQRGFAAAKPAEPAAATPAPPAIAAAGPAHLKRADRRLRQHLRRVPCDQDMLRRFEASLVEFVTESLGRTPAAPAVPLLSAGRADLVPSSDDSDAEAAARAATADPDAADAAVPRADAPPCSSASSASAADARSVQSVDSDDLWDVPAGSDIDDGWVRLGADGEVASVAEQAATPARAAAAAAEPVTVAAALADAAVPAEMELEITSPFLRLLVHAMARYYMLVSNSRDAADGRRITVIKNPFSPAHPASRAARYVFPTTSFADHLFG</sequence>
<dbReference type="InterPro" id="IPR036867">
    <property type="entry name" value="R3H_dom_sf"/>
</dbReference>
<proteinExistence type="predicted"/>
<evidence type="ECO:0000313" key="4">
    <source>
        <dbReference type="Proteomes" id="UP001527925"/>
    </source>
</evidence>